<reference evidence="3" key="2">
    <citation type="submission" date="2015-01" db="EMBL/GenBank/DDBJ databases">
        <title>Evolutionary Origins and Diversification of the Mycorrhizal Mutualists.</title>
        <authorList>
            <consortium name="DOE Joint Genome Institute"/>
            <consortium name="Mycorrhizal Genomics Consortium"/>
            <person name="Kohler A."/>
            <person name="Kuo A."/>
            <person name="Nagy L.G."/>
            <person name="Floudas D."/>
            <person name="Copeland A."/>
            <person name="Barry K.W."/>
            <person name="Cichocki N."/>
            <person name="Veneault-Fourrey C."/>
            <person name="LaButti K."/>
            <person name="Lindquist E.A."/>
            <person name="Lipzen A."/>
            <person name="Lundell T."/>
            <person name="Morin E."/>
            <person name="Murat C."/>
            <person name="Riley R."/>
            <person name="Ohm R."/>
            <person name="Sun H."/>
            <person name="Tunlid A."/>
            <person name="Henrissat B."/>
            <person name="Grigoriev I.V."/>
            <person name="Hibbett D.S."/>
            <person name="Martin F."/>
        </authorList>
    </citation>
    <scope>NUCLEOTIDE SEQUENCE [LARGE SCALE GENOMIC DNA]</scope>
    <source>
        <strain evidence="3">Foug A</strain>
    </source>
</reference>
<dbReference type="Proteomes" id="UP000053989">
    <property type="component" value="Unassembled WGS sequence"/>
</dbReference>
<dbReference type="EMBL" id="KN822081">
    <property type="protein sequence ID" value="KIM58754.1"/>
    <property type="molecule type" value="Genomic_DNA"/>
</dbReference>
<dbReference type="AlphaFoldDB" id="A0A0C3DRB0"/>
<reference evidence="2 3" key="1">
    <citation type="submission" date="2014-04" db="EMBL/GenBank/DDBJ databases">
        <authorList>
            <consortium name="DOE Joint Genome Institute"/>
            <person name="Kuo A."/>
            <person name="Kohler A."/>
            <person name="Nagy L.G."/>
            <person name="Floudas D."/>
            <person name="Copeland A."/>
            <person name="Barry K.W."/>
            <person name="Cichocki N."/>
            <person name="Veneault-Fourrey C."/>
            <person name="LaButti K."/>
            <person name="Lindquist E.A."/>
            <person name="Lipzen A."/>
            <person name="Lundell T."/>
            <person name="Morin E."/>
            <person name="Murat C."/>
            <person name="Sun H."/>
            <person name="Tunlid A."/>
            <person name="Henrissat B."/>
            <person name="Grigoriev I.V."/>
            <person name="Hibbett D.S."/>
            <person name="Martin F."/>
            <person name="Nordberg H.P."/>
            <person name="Cantor M.N."/>
            <person name="Hua S.X."/>
        </authorList>
    </citation>
    <scope>NUCLEOTIDE SEQUENCE [LARGE SCALE GENOMIC DNA]</scope>
    <source>
        <strain evidence="2 3">Foug A</strain>
    </source>
</reference>
<evidence type="ECO:0000256" key="1">
    <source>
        <dbReference type="SAM" id="MobiDB-lite"/>
    </source>
</evidence>
<evidence type="ECO:0000313" key="3">
    <source>
        <dbReference type="Proteomes" id="UP000053989"/>
    </source>
</evidence>
<sequence length="81" mass="8889">MAHSSPYQWERESPQPPSGHRGQAPLVGTGAGQTTPQKGGRMANPIVRRVMHRRCPRGLLSGKCSLTSRDVARSSHHHSRI</sequence>
<gene>
    <name evidence="2" type="ORF">SCLCIDRAFT_1218293</name>
</gene>
<dbReference type="InParanoid" id="A0A0C3DRB0"/>
<organism evidence="2 3">
    <name type="scientific">Scleroderma citrinum Foug A</name>
    <dbReference type="NCBI Taxonomy" id="1036808"/>
    <lineage>
        <taxon>Eukaryota</taxon>
        <taxon>Fungi</taxon>
        <taxon>Dikarya</taxon>
        <taxon>Basidiomycota</taxon>
        <taxon>Agaricomycotina</taxon>
        <taxon>Agaricomycetes</taxon>
        <taxon>Agaricomycetidae</taxon>
        <taxon>Boletales</taxon>
        <taxon>Sclerodermatineae</taxon>
        <taxon>Sclerodermataceae</taxon>
        <taxon>Scleroderma</taxon>
    </lineage>
</organism>
<protein>
    <submittedName>
        <fullName evidence="2">Uncharacterized protein</fullName>
    </submittedName>
</protein>
<evidence type="ECO:0000313" key="2">
    <source>
        <dbReference type="EMBL" id="KIM58754.1"/>
    </source>
</evidence>
<dbReference type="HOGENOM" id="CLU_2575277_0_0_1"/>
<keyword evidence="3" id="KW-1185">Reference proteome</keyword>
<name>A0A0C3DRB0_9AGAM</name>
<proteinExistence type="predicted"/>
<feature type="region of interest" description="Disordered" evidence="1">
    <location>
        <begin position="59"/>
        <end position="81"/>
    </location>
</feature>
<feature type="region of interest" description="Disordered" evidence="1">
    <location>
        <begin position="1"/>
        <end position="44"/>
    </location>
</feature>
<accession>A0A0C3DRB0</accession>